<dbReference type="Gene3D" id="2.60.40.10">
    <property type="entry name" value="Immunoglobulins"/>
    <property type="match status" value="1"/>
</dbReference>
<dbReference type="Proteomes" id="UP000525565">
    <property type="component" value="Unassembled WGS sequence"/>
</dbReference>
<keyword evidence="1" id="KW-1133">Transmembrane helix</keyword>
<keyword evidence="3" id="KW-1185">Reference proteome</keyword>
<evidence type="ECO:0000313" key="3">
    <source>
        <dbReference type="Proteomes" id="UP000525565"/>
    </source>
</evidence>
<accession>A0A7K7KJZ5</accession>
<dbReference type="InterPro" id="IPR013783">
    <property type="entry name" value="Ig-like_fold"/>
</dbReference>
<gene>
    <name evidence="2" type="primary">Trdc_0</name>
    <name evidence="2" type="ORF">ASASCU_R05295</name>
</gene>
<comment type="caution">
    <text evidence="2">The sequence shown here is derived from an EMBL/GenBank/DDBJ whole genome shotgun (WGS) entry which is preliminary data.</text>
</comment>
<reference evidence="2 3" key="1">
    <citation type="submission" date="2019-09" db="EMBL/GenBank/DDBJ databases">
        <title>Bird 10,000 Genomes (B10K) Project - Family phase.</title>
        <authorList>
            <person name="Zhang G."/>
        </authorList>
    </citation>
    <scope>NUCLEOTIDE SEQUENCE [LARGE SCALE GENOMIC DNA]</scope>
    <source>
        <strain evidence="2">OUT-0051</strain>
        <tissue evidence="2">Kidney</tissue>
    </source>
</reference>
<name>A0A7K7KJZ5_9AVES</name>
<dbReference type="SUPFAM" id="SSF48726">
    <property type="entry name" value="Immunoglobulin"/>
    <property type="match status" value="1"/>
</dbReference>
<feature type="transmembrane region" description="Helical" evidence="1">
    <location>
        <begin position="114"/>
        <end position="141"/>
    </location>
</feature>
<keyword evidence="1" id="KW-0812">Transmembrane</keyword>
<sequence length="142" mass="15727">LKSKEPKQYGSKLNIACLARTFYPKNISLDGPEGHIVYDLKAPLITSEGMYSTWKVIGVKPDAKGTCKAVHKRNETAASTILPEEKAEELVAVKVCNITDASTKDVKMEKMNMVFMVVLCLRVLLAKSIAFGTLMTIKLFIF</sequence>
<proteinExistence type="predicted"/>
<feature type="non-terminal residue" evidence="2">
    <location>
        <position position="1"/>
    </location>
</feature>
<dbReference type="InterPro" id="IPR036179">
    <property type="entry name" value="Ig-like_dom_sf"/>
</dbReference>
<dbReference type="AlphaFoldDB" id="A0A7K7KJZ5"/>
<keyword evidence="1" id="KW-0472">Membrane</keyword>
<protein>
    <submittedName>
        <fullName evidence="2">TRDC protein</fullName>
    </submittedName>
</protein>
<evidence type="ECO:0000313" key="2">
    <source>
        <dbReference type="EMBL" id="NWZ19054.1"/>
    </source>
</evidence>
<evidence type="ECO:0000256" key="1">
    <source>
        <dbReference type="SAM" id="Phobius"/>
    </source>
</evidence>
<dbReference type="EMBL" id="VZSO01000016">
    <property type="protein sequence ID" value="NWZ19054.1"/>
    <property type="molecule type" value="Genomic_DNA"/>
</dbReference>
<organism evidence="2 3">
    <name type="scientific">Asarcornis scutulata</name>
    <dbReference type="NCBI Taxonomy" id="75869"/>
    <lineage>
        <taxon>Eukaryota</taxon>
        <taxon>Metazoa</taxon>
        <taxon>Chordata</taxon>
        <taxon>Craniata</taxon>
        <taxon>Vertebrata</taxon>
        <taxon>Euteleostomi</taxon>
        <taxon>Archelosauria</taxon>
        <taxon>Archosauria</taxon>
        <taxon>Dinosauria</taxon>
        <taxon>Saurischia</taxon>
        <taxon>Theropoda</taxon>
        <taxon>Coelurosauria</taxon>
        <taxon>Aves</taxon>
        <taxon>Neognathae</taxon>
        <taxon>Galloanserae</taxon>
        <taxon>Anseriformes</taxon>
        <taxon>Anatidae</taxon>
        <taxon>Anatinae</taxon>
        <taxon>Asarcornis</taxon>
    </lineage>
</organism>
<feature type="non-terminal residue" evidence="2">
    <location>
        <position position="142"/>
    </location>
</feature>